<sequence>MLSARNRFQYHIATGRGTLPVAVVLTLLIWAATSVHDWLNIGSLLAFGFASYLLLETETQFALIRTRTTLPAASFLLFYAATVFLHEASISCILPIFFILMLLNLFHSYESYHAPGYLFQSFLFLGLGSLILPPLAWITPLLYIHTISLRSLNARSFFAGIMGFTLPYWLLFGYFVWTDNLSGISPYLMRLAQFQPINYSILTLTHYVTWGITLLSSILFSILYLQSAYKDKVQTRILLRIFIWMSLWLNILIALHPQYLKELLSLMLIPNAMMGAHYFALTYNRVSRVLFNATLLTWVLFCLFNLWMHFFNF</sequence>
<feature type="transmembrane region" description="Helical" evidence="1">
    <location>
        <begin position="263"/>
        <end position="282"/>
    </location>
</feature>
<dbReference type="EMBL" id="CP002530">
    <property type="protein sequence ID" value="ADY36811.1"/>
    <property type="molecule type" value="Genomic_DNA"/>
</dbReference>
<feature type="transmembrane region" description="Helical" evidence="1">
    <location>
        <begin position="237"/>
        <end position="257"/>
    </location>
</feature>
<reference evidence="2 3" key="1">
    <citation type="journal article" date="2011" name="Stand. Genomic Sci.">
        <title>Complete genome sequence of Bacteroides salanitronis type strain (BL78).</title>
        <authorList>
            <person name="Gronow S."/>
            <person name="Held B."/>
            <person name="Lucas S."/>
            <person name="Lapidus A."/>
            <person name="Del Rio T.G."/>
            <person name="Nolan M."/>
            <person name="Tice H."/>
            <person name="Deshpande S."/>
            <person name="Cheng J.F."/>
            <person name="Pitluck S."/>
            <person name="Liolios K."/>
            <person name="Pagani I."/>
            <person name="Ivanova N."/>
            <person name="Mavromatis K."/>
            <person name="Pati A."/>
            <person name="Tapia R."/>
            <person name="Han C."/>
            <person name="Goodwin L."/>
            <person name="Chen A."/>
            <person name="Palaniappan K."/>
            <person name="Land M."/>
            <person name="Hauser L."/>
            <person name="Chang Y.J."/>
            <person name="Jeffries C.D."/>
            <person name="Brambilla E.M."/>
            <person name="Rohde M."/>
            <person name="Goker M."/>
            <person name="Detter J.C."/>
            <person name="Woyke T."/>
            <person name="Bristow J."/>
            <person name="Markowitz V."/>
            <person name="Hugenholtz P."/>
            <person name="Kyrpides N.C."/>
            <person name="Klenk H.P."/>
            <person name="Eisen J.A."/>
        </authorList>
    </citation>
    <scope>NUCLEOTIDE SEQUENCE [LARGE SCALE GENOMIC DNA]</scope>
    <source>
        <strain evidence="2 3">DSM 18170</strain>
    </source>
</reference>
<feature type="transmembrane region" description="Helical" evidence="1">
    <location>
        <begin position="122"/>
        <end position="144"/>
    </location>
</feature>
<proteinExistence type="predicted"/>
<feature type="transmembrane region" description="Helical" evidence="1">
    <location>
        <begin position="38"/>
        <end position="55"/>
    </location>
</feature>
<name>F0R5S1_PHOSB</name>
<evidence type="ECO:0000256" key="1">
    <source>
        <dbReference type="SAM" id="Phobius"/>
    </source>
</evidence>
<keyword evidence="3" id="KW-1185">Reference proteome</keyword>
<evidence type="ECO:0000313" key="2">
    <source>
        <dbReference type="EMBL" id="ADY36811.1"/>
    </source>
</evidence>
<accession>F0R5S1</accession>
<feature type="transmembrane region" description="Helical" evidence="1">
    <location>
        <begin position="76"/>
        <end position="102"/>
    </location>
</feature>
<dbReference type="OrthoDB" id="1045030at2"/>
<keyword evidence="1" id="KW-0472">Membrane</keyword>
<evidence type="ECO:0008006" key="4">
    <source>
        <dbReference type="Google" id="ProtNLM"/>
    </source>
</evidence>
<keyword evidence="1" id="KW-1133">Transmembrane helix</keyword>
<dbReference type="eggNOG" id="ENOG50339DJ">
    <property type="taxonomic scope" value="Bacteria"/>
</dbReference>
<keyword evidence="1" id="KW-0812">Transmembrane</keyword>
<dbReference type="HOGENOM" id="CLU_071284_0_0_10"/>
<dbReference type="STRING" id="667015.Bacsa_2262"/>
<evidence type="ECO:0000313" key="3">
    <source>
        <dbReference type="Proteomes" id="UP000007486"/>
    </source>
</evidence>
<protein>
    <recommendedName>
        <fullName evidence="4">Transmembrane protein</fullName>
    </recommendedName>
</protein>
<gene>
    <name evidence="2" type="ordered locus">Bacsa_2262</name>
</gene>
<feature type="transmembrane region" description="Helical" evidence="1">
    <location>
        <begin position="289"/>
        <end position="310"/>
    </location>
</feature>
<organism evidence="2 3">
    <name type="scientific">Phocaeicola salanitronis (strain DSM 18170 / JCM 13657 / CCUG 60908 / BL78)</name>
    <name type="common">Bacteroides salanitronis</name>
    <dbReference type="NCBI Taxonomy" id="667015"/>
    <lineage>
        <taxon>Bacteria</taxon>
        <taxon>Pseudomonadati</taxon>
        <taxon>Bacteroidota</taxon>
        <taxon>Bacteroidia</taxon>
        <taxon>Bacteroidales</taxon>
        <taxon>Bacteroidaceae</taxon>
        <taxon>Phocaeicola</taxon>
    </lineage>
</organism>
<dbReference type="AlphaFoldDB" id="F0R5S1"/>
<feature type="transmembrane region" description="Helical" evidence="1">
    <location>
        <begin position="12"/>
        <end position="32"/>
    </location>
</feature>
<feature type="transmembrane region" description="Helical" evidence="1">
    <location>
        <begin position="197"/>
        <end position="225"/>
    </location>
</feature>
<dbReference type="Proteomes" id="UP000007486">
    <property type="component" value="Chromosome"/>
</dbReference>
<feature type="transmembrane region" description="Helical" evidence="1">
    <location>
        <begin position="156"/>
        <end position="177"/>
    </location>
</feature>
<dbReference type="KEGG" id="bsa:Bacsa_2262"/>